<evidence type="ECO:0000256" key="7">
    <source>
        <dbReference type="ARBA" id="ARBA00022679"/>
    </source>
</evidence>
<evidence type="ECO:0000256" key="13">
    <source>
        <dbReference type="ARBA" id="ARBA00023136"/>
    </source>
</evidence>
<keyword evidence="8 20" id="KW-0812">Transmembrane</keyword>
<evidence type="ECO:0000313" key="21">
    <source>
        <dbReference type="EMBL" id="GAV09320.1"/>
    </source>
</evidence>
<organism evidence="21 22">
    <name type="scientific">Ramazzottius varieornatus</name>
    <name type="common">Water bear</name>
    <name type="synonym">Tardigrade</name>
    <dbReference type="NCBI Taxonomy" id="947166"/>
    <lineage>
        <taxon>Eukaryota</taxon>
        <taxon>Metazoa</taxon>
        <taxon>Ecdysozoa</taxon>
        <taxon>Tardigrada</taxon>
        <taxon>Eutardigrada</taxon>
        <taxon>Parachela</taxon>
        <taxon>Hypsibioidea</taxon>
        <taxon>Ramazzottiidae</taxon>
        <taxon>Ramazzottius</taxon>
    </lineage>
</organism>
<comment type="function">
    <text evidence="16 20">Initiates complex N-linked carbohydrate formation. Essential for the conversion of high-mannose to hybrid and complex N-glycans.</text>
</comment>
<protein>
    <recommendedName>
        <fullName evidence="17 20">Alpha-1,3-mannosyl-glycoprotein 2-beta-N-acetylglucosaminyltransferase</fullName>
        <shortName evidence="20">GNT-I</shortName>
        <shortName evidence="20">GlcNAc-T I</shortName>
        <ecNumber evidence="17 20">2.4.1.101</ecNumber>
    </recommendedName>
    <alternativeName>
        <fullName evidence="18 20">N-glycosyl-oligosaccharide-glycoprotein N-acetylglucosaminyltransferase I</fullName>
    </alternativeName>
</protein>
<dbReference type="Proteomes" id="UP000186922">
    <property type="component" value="Unassembled WGS sequence"/>
</dbReference>
<evidence type="ECO:0000256" key="20">
    <source>
        <dbReference type="RuleBase" id="RU368119"/>
    </source>
</evidence>
<name>A0A1D1W7D8_RAMVA</name>
<comment type="catalytic activity">
    <reaction evidence="19 20">
        <text>N(4)-(alpha-D-Man-(1-&gt;3)-[alpha-D-Man-(1-&gt;3)-[alpha-D-Man-(1-&gt;6)]-alpha-D-Man-(1-&gt;6)]-beta-D-Man-(1-&gt;4)-beta-D-GlcNAc-(1-&gt;4)-beta-D-GlcNAc)-L-asparaginyl-[protein] (N-glucan mannose isomer 5A1,2) + UDP-N-acetyl-alpha-D-glucosamine = N(4)-{beta-D-GlcNAc-(1-&gt;2)-alpha-D-Man-(1-&gt;3)-[alpha-D-Man-(1-&gt;3)-[alpha-D-Man-(1-&gt;6)]-alpha-D-Man-(1-&gt;6)]-beta-D-Man-(1-&gt;4)-beta-D-GlcNAc-(1-&gt;4)-beta-D-GlcNAc}-L-asparaginyl-[protein] + UDP + H(+)</text>
        <dbReference type="Rhea" id="RHEA:11456"/>
        <dbReference type="Rhea" id="RHEA-COMP:14367"/>
        <dbReference type="Rhea" id="RHEA-COMP:14368"/>
        <dbReference type="ChEBI" id="CHEBI:15378"/>
        <dbReference type="ChEBI" id="CHEBI:57705"/>
        <dbReference type="ChEBI" id="CHEBI:58223"/>
        <dbReference type="ChEBI" id="CHEBI:59087"/>
        <dbReference type="ChEBI" id="CHEBI:60625"/>
        <dbReference type="EC" id="2.4.1.101"/>
    </reaction>
</comment>
<comment type="caution">
    <text evidence="21">The sequence shown here is derived from an EMBL/GenBank/DDBJ whole genome shotgun (WGS) entry which is preliminary data.</text>
</comment>
<dbReference type="InterPro" id="IPR029044">
    <property type="entry name" value="Nucleotide-diphossugar_trans"/>
</dbReference>
<dbReference type="GO" id="GO:0006487">
    <property type="term" value="P:protein N-linked glycosylation"/>
    <property type="evidence" value="ECO:0007669"/>
    <property type="project" value="TreeGrafter"/>
</dbReference>
<dbReference type="STRING" id="947166.A0A1D1W7D8"/>
<dbReference type="EMBL" id="BDGG01000021">
    <property type="protein sequence ID" value="GAV09320.1"/>
    <property type="molecule type" value="Genomic_DNA"/>
</dbReference>
<evidence type="ECO:0000313" key="22">
    <source>
        <dbReference type="Proteomes" id="UP000186922"/>
    </source>
</evidence>
<dbReference type="AlphaFoldDB" id="A0A1D1W7D8"/>
<gene>
    <name evidence="21" type="primary">RvY_18884</name>
    <name evidence="21" type="synonym">RvY_18884.1</name>
    <name evidence="21" type="ORF">RvY_18884-1</name>
</gene>
<dbReference type="Gene3D" id="3.10.180.20">
    <property type="entry name" value="N-Acetylglucosaminyltransferase I, Domain 2"/>
    <property type="match status" value="1"/>
</dbReference>
<dbReference type="Pfam" id="PF03071">
    <property type="entry name" value="GNT-I"/>
    <property type="match status" value="1"/>
</dbReference>
<evidence type="ECO:0000256" key="15">
    <source>
        <dbReference type="ARBA" id="ARBA00023211"/>
    </source>
</evidence>
<evidence type="ECO:0000256" key="17">
    <source>
        <dbReference type="ARBA" id="ARBA00038949"/>
    </source>
</evidence>
<evidence type="ECO:0000256" key="19">
    <source>
        <dbReference type="ARBA" id="ARBA00049421"/>
    </source>
</evidence>
<dbReference type="InterPro" id="IPR052261">
    <property type="entry name" value="Glycosyltransferase_13"/>
</dbReference>
<keyword evidence="15 20" id="KW-0464">Manganese</keyword>
<proteinExistence type="inferred from homology"/>
<dbReference type="PANTHER" id="PTHR10468:SF0">
    <property type="entry name" value="ALPHA-1,3-MANNOSYL-GLYCOPROTEIN 2-BETA-N-ACETYLGLUCOSAMINYLTRANSFERASE"/>
    <property type="match status" value="1"/>
</dbReference>
<comment type="similarity">
    <text evidence="4 20">Belongs to the glycosyltransferase 13 family.</text>
</comment>
<dbReference type="FunFam" id="3.10.180.20:FF:000001">
    <property type="entry name" value="alpha-1,3-mannosyl-glycoprotein 2-beta-N-acetylglucosaminyltransferase"/>
    <property type="match status" value="1"/>
</dbReference>
<dbReference type="PANTHER" id="PTHR10468">
    <property type="entry name" value="PROTEIN O-LINKED-MANNOSE BETA-1,2-N-ACETYLGLUCOSAMINYLTRANSFERASE 1/ALPHA-1,3-MANNOSYL-GLYCOPROTEIN 2-BETA-N-ACETYLGLUCOSAMINYLTRANSFERASE"/>
    <property type="match status" value="1"/>
</dbReference>
<evidence type="ECO:0000256" key="16">
    <source>
        <dbReference type="ARBA" id="ARBA00037706"/>
    </source>
</evidence>
<keyword evidence="7" id="KW-0808">Transferase</keyword>
<evidence type="ECO:0000256" key="6">
    <source>
        <dbReference type="ARBA" id="ARBA00022676"/>
    </source>
</evidence>
<dbReference type="UniPathway" id="UPA00378"/>
<dbReference type="Gene3D" id="3.90.550.10">
    <property type="entry name" value="Spore Coat Polysaccharide Biosynthesis Protein SpsA, Chain A"/>
    <property type="match status" value="1"/>
</dbReference>
<feature type="transmembrane region" description="Helical" evidence="20">
    <location>
        <begin position="7"/>
        <end position="25"/>
    </location>
</feature>
<evidence type="ECO:0000256" key="4">
    <source>
        <dbReference type="ARBA" id="ARBA00006492"/>
    </source>
</evidence>
<dbReference type="GO" id="GO:0003827">
    <property type="term" value="F:alpha-1,3-mannosylglycoprotein 2-beta-N-acetylglucosaminyltransferase activity"/>
    <property type="evidence" value="ECO:0007669"/>
    <property type="project" value="UniProtKB-UniRule"/>
</dbReference>
<evidence type="ECO:0000256" key="14">
    <source>
        <dbReference type="ARBA" id="ARBA00023157"/>
    </source>
</evidence>
<comment type="pathway">
    <text evidence="3 20">Protein modification; protein glycosylation.</text>
</comment>
<keyword evidence="5" id="KW-0963">Cytoplasm</keyword>
<dbReference type="GO" id="GO:0030145">
    <property type="term" value="F:manganese ion binding"/>
    <property type="evidence" value="ECO:0007669"/>
    <property type="project" value="UniProtKB-UniRule"/>
</dbReference>
<evidence type="ECO:0000256" key="1">
    <source>
        <dbReference type="ARBA" id="ARBA00004323"/>
    </source>
</evidence>
<keyword evidence="13 20" id="KW-0472">Membrane</keyword>
<keyword evidence="6 20" id="KW-0328">Glycosyltransferase</keyword>
<dbReference type="EC" id="2.4.1.101" evidence="17 20"/>
<reference evidence="21 22" key="1">
    <citation type="journal article" date="2016" name="Nat. Commun.">
        <title>Extremotolerant tardigrade genome and improved radiotolerance of human cultured cells by tardigrade-unique protein.</title>
        <authorList>
            <person name="Hashimoto T."/>
            <person name="Horikawa D.D."/>
            <person name="Saito Y."/>
            <person name="Kuwahara H."/>
            <person name="Kozuka-Hata H."/>
            <person name="Shin-I T."/>
            <person name="Minakuchi Y."/>
            <person name="Ohishi K."/>
            <person name="Motoyama A."/>
            <person name="Aizu T."/>
            <person name="Enomoto A."/>
            <person name="Kondo K."/>
            <person name="Tanaka S."/>
            <person name="Hara Y."/>
            <person name="Koshikawa S."/>
            <person name="Sagara H."/>
            <person name="Miura T."/>
            <person name="Yokobori S."/>
            <person name="Miyagawa K."/>
            <person name="Suzuki Y."/>
            <person name="Kubo T."/>
            <person name="Oyama M."/>
            <person name="Kohara Y."/>
            <person name="Fujiyama A."/>
            <person name="Arakawa K."/>
            <person name="Katayama T."/>
            <person name="Toyoda A."/>
            <person name="Kunieda T."/>
        </authorList>
    </citation>
    <scope>NUCLEOTIDE SEQUENCE [LARGE SCALE GENOMIC DNA]</scope>
    <source>
        <strain evidence="21 22">YOKOZUNA-1</strain>
    </source>
</reference>
<keyword evidence="9 20" id="KW-0479">Metal-binding</keyword>
<dbReference type="SUPFAM" id="SSF53448">
    <property type="entry name" value="Nucleotide-diphospho-sugar transferases"/>
    <property type="match status" value="1"/>
</dbReference>
<evidence type="ECO:0000256" key="2">
    <source>
        <dbReference type="ARBA" id="ARBA00004556"/>
    </source>
</evidence>
<keyword evidence="14" id="KW-1015">Disulfide bond</keyword>
<evidence type="ECO:0000256" key="5">
    <source>
        <dbReference type="ARBA" id="ARBA00022490"/>
    </source>
</evidence>
<accession>A0A1D1W7D8</accession>
<evidence type="ECO:0000256" key="10">
    <source>
        <dbReference type="ARBA" id="ARBA00022968"/>
    </source>
</evidence>
<evidence type="ECO:0000256" key="8">
    <source>
        <dbReference type="ARBA" id="ARBA00022692"/>
    </source>
</evidence>
<evidence type="ECO:0000256" key="18">
    <source>
        <dbReference type="ARBA" id="ARBA00041712"/>
    </source>
</evidence>
<dbReference type="GO" id="GO:0000139">
    <property type="term" value="C:Golgi membrane"/>
    <property type="evidence" value="ECO:0007669"/>
    <property type="project" value="UniProtKB-SubCell"/>
</dbReference>
<comment type="cofactor">
    <cofactor evidence="20">
        <name>Mn(2+)</name>
        <dbReference type="ChEBI" id="CHEBI:29035"/>
    </cofactor>
    <text evidence="20">The cofactor is mostly bound to the substrate.</text>
</comment>
<dbReference type="OrthoDB" id="440755at2759"/>
<dbReference type="InterPro" id="IPR004139">
    <property type="entry name" value="Glyco_trans_13"/>
</dbReference>
<dbReference type="GO" id="GO:0048471">
    <property type="term" value="C:perinuclear region of cytoplasm"/>
    <property type="evidence" value="ECO:0007669"/>
    <property type="project" value="UniProtKB-SubCell"/>
</dbReference>
<keyword evidence="22" id="KW-1185">Reference proteome</keyword>
<sequence>MKRKVGYFVGSGITLIWIIFFYQYMLFQQRSHLDFEGDSEEAPPQIHRLAESGIGASPKVSRQLAALRKEVETLTSQNDQLQHYVHRVQNVIGEGRLNSTLTILPSPVPVIAVVVFGCNRPTIRRHLDQLIKYRPSAASFPIYVSQDCGHEETARVISSYGDQVTHMKHTNNTPIILPKKDKKFEGYYKIARHYKWGLSQIFDKYNHSAVIITEDDLDISPDFFEYFAGTYPLLVVDKSLWCISAWNDNGKAGLIANAPELLYRTDFFPGLGWMLRRELWAELGPKWPDKFWDDWMRRPEQRLERSCIRPEISRTSTFGKKGVSNGQFFEQHLKFIKLNDVAVQFTRQSLSYLLKDIYDPRFIADVYAAKSVSVDDLRNDKLPKTSDPLRVEYSSKAAFVRDAKLLGVMQDFKAGVPRTGYRGVVVFVYKGHRVFLAPPSGWTAYDLTWN</sequence>
<evidence type="ECO:0000256" key="11">
    <source>
        <dbReference type="ARBA" id="ARBA00022989"/>
    </source>
</evidence>
<dbReference type="CDD" id="cd02514">
    <property type="entry name" value="GT13_GLCNAC-TI"/>
    <property type="match status" value="1"/>
</dbReference>
<comment type="subcellular location">
    <subcellularLocation>
        <location evidence="2">Cytoplasm</location>
        <location evidence="2">Perinuclear region</location>
    </subcellularLocation>
    <subcellularLocation>
        <location evidence="1 20">Golgi apparatus membrane</location>
        <topology evidence="1 20">Single-pass type II membrane protein</topology>
    </subcellularLocation>
</comment>
<keyword evidence="11 20" id="KW-1133">Transmembrane helix</keyword>
<keyword evidence="12 20" id="KW-0333">Golgi apparatus</keyword>
<dbReference type="FunFam" id="3.90.550.10:FF:000055">
    <property type="entry name" value="Alpha-1,3-mannosyl-glycoprotein 2-beta-N-acetylglucosaminyltransferase"/>
    <property type="match status" value="1"/>
</dbReference>
<evidence type="ECO:0000256" key="12">
    <source>
        <dbReference type="ARBA" id="ARBA00023034"/>
    </source>
</evidence>
<keyword evidence="10 20" id="KW-0735">Signal-anchor</keyword>
<evidence type="ECO:0000256" key="3">
    <source>
        <dbReference type="ARBA" id="ARBA00004922"/>
    </source>
</evidence>
<evidence type="ECO:0000256" key="9">
    <source>
        <dbReference type="ARBA" id="ARBA00022723"/>
    </source>
</evidence>